<dbReference type="InterPro" id="IPR038709">
    <property type="entry name" value="RpoN_core-bd_sf"/>
</dbReference>
<organism evidence="12 14">
    <name type="scientific">Enterococcus silesiacus</name>
    <dbReference type="NCBI Taxonomy" id="332949"/>
    <lineage>
        <taxon>Bacteria</taxon>
        <taxon>Bacillati</taxon>
        <taxon>Bacillota</taxon>
        <taxon>Bacilli</taxon>
        <taxon>Lactobacillales</taxon>
        <taxon>Enterococcaceae</taxon>
        <taxon>Enterococcus</taxon>
    </lineage>
</organism>
<evidence type="ECO:0000256" key="8">
    <source>
        <dbReference type="ARBA" id="ARBA00023163"/>
    </source>
</evidence>
<feature type="domain" description="RNA polymerase sigma factor 54 core-binding" evidence="10">
    <location>
        <begin position="80"/>
        <end position="265"/>
    </location>
</feature>
<evidence type="ECO:0000256" key="6">
    <source>
        <dbReference type="ARBA" id="ARBA00023082"/>
    </source>
</evidence>
<evidence type="ECO:0000259" key="9">
    <source>
        <dbReference type="Pfam" id="PF04552"/>
    </source>
</evidence>
<evidence type="ECO:0000256" key="4">
    <source>
        <dbReference type="ARBA" id="ARBA00022695"/>
    </source>
</evidence>
<dbReference type="PRINTS" id="PR00045">
    <property type="entry name" value="SIGMA54FCT"/>
</dbReference>
<evidence type="ECO:0000256" key="3">
    <source>
        <dbReference type="ARBA" id="ARBA00022679"/>
    </source>
</evidence>
<evidence type="ECO:0000313" key="14">
    <source>
        <dbReference type="Proteomes" id="UP000183039"/>
    </source>
</evidence>
<keyword evidence="13" id="KW-1185">Reference proteome</keyword>
<comment type="similarity">
    <text evidence="1">Belongs to the sigma-54 factor family.</text>
</comment>
<protein>
    <submittedName>
        <fullName evidence="12">RNA polymerase sigma-54 factor</fullName>
    </submittedName>
</protein>
<dbReference type="Pfam" id="PF04963">
    <property type="entry name" value="Sigma54_CBD"/>
    <property type="match status" value="1"/>
</dbReference>
<dbReference type="AlphaFoldDB" id="A0A0S3K6D9"/>
<dbReference type="PROSITE" id="PS50044">
    <property type="entry name" value="SIGMA54_3"/>
    <property type="match status" value="1"/>
</dbReference>
<dbReference type="RefSeq" id="WP_071876832.1">
    <property type="nucleotide sequence ID" value="NZ_JXLC01000004.1"/>
</dbReference>
<dbReference type="GO" id="GO:0016987">
    <property type="term" value="F:sigma factor activity"/>
    <property type="evidence" value="ECO:0007669"/>
    <property type="project" value="UniProtKB-KW"/>
</dbReference>
<name>A0A0S3K6D9_9ENTE</name>
<dbReference type="EMBL" id="CP013614">
    <property type="protein sequence ID" value="ALR99852.1"/>
    <property type="molecule type" value="Genomic_DNA"/>
</dbReference>
<keyword evidence="8" id="KW-0804">Transcription</keyword>
<dbReference type="GO" id="GO:0000428">
    <property type="term" value="C:DNA-directed RNA polymerase complex"/>
    <property type="evidence" value="ECO:0007669"/>
    <property type="project" value="UniProtKB-KW"/>
</dbReference>
<dbReference type="Gene3D" id="1.10.10.1330">
    <property type="entry name" value="RNA polymerase sigma-54 factor, core-binding domain"/>
    <property type="match status" value="1"/>
</dbReference>
<keyword evidence="7" id="KW-0238">DNA-binding</keyword>
<dbReference type="PIRSF" id="PIRSF000774">
    <property type="entry name" value="RpoN"/>
    <property type="match status" value="1"/>
</dbReference>
<dbReference type="Pfam" id="PF04552">
    <property type="entry name" value="Sigma54_DBD"/>
    <property type="match status" value="1"/>
</dbReference>
<dbReference type="EMBL" id="JXLC01000004">
    <property type="protein sequence ID" value="OJG92845.1"/>
    <property type="molecule type" value="Genomic_DNA"/>
</dbReference>
<keyword evidence="4" id="KW-0548">Nucleotidyltransferase</keyword>
<accession>A0A0S3K6D9</accession>
<reference evidence="12 14" key="1">
    <citation type="submission" date="2014-12" db="EMBL/GenBank/DDBJ databases">
        <title>Draft genome sequences of 29 type strains of Enterococci.</title>
        <authorList>
            <person name="Zhong Z."/>
            <person name="Sun Z."/>
            <person name="Liu W."/>
            <person name="Zhang W."/>
            <person name="Zhang H."/>
        </authorList>
    </citation>
    <scope>NUCLEOTIDE SEQUENCE [LARGE SCALE GENOMIC DNA]</scope>
    <source>
        <strain evidence="12 14">DSM 22801</strain>
    </source>
</reference>
<dbReference type="GO" id="GO:0003677">
    <property type="term" value="F:DNA binding"/>
    <property type="evidence" value="ECO:0007669"/>
    <property type="project" value="UniProtKB-KW"/>
</dbReference>
<proteinExistence type="inferred from homology"/>
<dbReference type="Proteomes" id="UP000183039">
    <property type="component" value="Unassembled WGS sequence"/>
</dbReference>
<sequence length="441" mass="51145">MKFEQHLSQQQKQVQKLAMTQQLQQSIQILQYNSEELFAYIEAKSLENPLIDIHTETNYGDFPSSGSRTYTNEENNYLNQIPDEHTSLFEYLIDQIHLNYRDTYLRTLVLFLVEYIDLNGYLMIDLEEATLKTGATAIEMLDALTLIQQLDPAGVGARDLHECLLLQIERDETAPELAYIVIEEEFDHLANRKWGMIAKKFDVALSEIQTIFDYIQTLTPAPGSIFESTSGLYIRPDLTLRIKDKQLTVRSNKTGTPTIQFQQAYFERMEATDDKEVQDYIKEKKNEFEWLEKTIIQRGDTILRVGTEIVQRQQEFFFKEDRPLKPMTLKEIAETLNIHESTVSRTVNGKYLETEFGVFELRSFFSHGLSNDNTGEETSTSSIKKQLQALVDNENKAKPLSDQKLVDLLKEQEIEISRRTVTKYREALGIPASSKRKRYDD</sequence>
<dbReference type="KEGG" id="ess:ATZ33_00175"/>
<dbReference type="GO" id="GO:0016779">
    <property type="term" value="F:nucleotidyltransferase activity"/>
    <property type="evidence" value="ECO:0007669"/>
    <property type="project" value="UniProtKB-KW"/>
</dbReference>
<feature type="domain" description="RNA polymerase sigma factor 54 DNA-binding" evidence="9">
    <location>
        <begin position="279"/>
        <end position="438"/>
    </location>
</feature>
<dbReference type="Gene3D" id="1.10.10.60">
    <property type="entry name" value="Homeodomain-like"/>
    <property type="match status" value="1"/>
</dbReference>
<dbReference type="PROSITE" id="PS00717">
    <property type="entry name" value="SIGMA54_1"/>
    <property type="match status" value="1"/>
</dbReference>
<evidence type="ECO:0000313" key="12">
    <source>
        <dbReference type="EMBL" id="OJG92845.1"/>
    </source>
</evidence>
<dbReference type="NCBIfam" id="TIGR02395">
    <property type="entry name" value="rpoN_sigma"/>
    <property type="match status" value="1"/>
</dbReference>
<dbReference type="InterPro" id="IPR000394">
    <property type="entry name" value="RNA_pol_sigma_54"/>
</dbReference>
<dbReference type="GO" id="GO:0006352">
    <property type="term" value="P:DNA-templated transcription initiation"/>
    <property type="evidence" value="ECO:0007669"/>
    <property type="project" value="InterPro"/>
</dbReference>
<dbReference type="InterPro" id="IPR007634">
    <property type="entry name" value="RNA_pol_sigma_54_DNA-bd"/>
</dbReference>
<dbReference type="OrthoDB" id="9814402at2"/>
<dbReference type="Pfam" id="PF00309">
    <property type="entry name" value="Sigma54_AID"/>
    <property type="match status" value="1"/>
</dbReference>
<keyword evidence="6" id="KW-0731">Sigma factor</keyword>
<dbReference type="InterPro" id="IPR007046">
    <property type="entry name" value="RNA_pol_sigma_54_core-bd"/>
</dbReference>
<gene>
    <name evidence="11" type="ORF">ATZ33_00175</name>
    <name evidence="12" type="ORF">RV15_GL002790</name>
</gene>
<keyword evidence="5" id="KW-0805">Transcription regulation</keyword>
<evidence type="ECO:0000313" key="11">
    <source>
        <dbReference type="EMBL" id="ALR99852.1"/>
    </source>
</evidence>
<dbReference type="GO" id="GO:0001216">
    <property type="term" value="F:DNA-binding transcription activator activity"/>
    <property type="evidence" value="ECO:0007669"/>
    <property type="project" value="InterPro"/>
</dbReference>
<dbReference type="PANTHER" id="PTHR32248">
    <property type="entry name" value="RNA POLYMERASE SIGMA-54 FACTOR"/>
    <property type="match status" value="1"/>
</dbReference>
<dbReference type="Proteomes" id="UP000065511">
    <property type="component" value="Chromosome"/>
</dbReference>
<keyword evidence="3" id="KW-0808">Transferase</keyword>
<keyword evidence="2" id="KW-0240">DNA-directed RNA polymerase</keyword>
<evidence type="ECO:0000313" key="13">
    <source>
        <dbReference type="Proteomes" id="UP000065511"/>
    </source>
</evidence>
<reference evidence="11 13" key="2">
    <citation type="submission" date="2015-12" db="EMBL/GenBank/DDBJ databases">
        <authorList>
            <person name="Lauer A."/>
            <person name="Humrighouse B."/>
            <person name="Loparev V."/>
            <person name="Shewmaker P.L."/>
            <person name="Whitney A.M."/>
            <person name="McLaughlin R.W."/>
        </authorList>
    </citation>
    <scope>NUCLEOTIDE SEQUENCE [LARGE SCALE GENOMIC DNA]</scope>
    <source>
        <strain evidence="11 13">LMG 23085</strain>
    </source>
</reference>
<dbReference type="PROSITE" id="PS00718">
    <property type="entry name" value="SIGMA54_2"/>
    <property type="match status" value="1"/>
</dbReference>
<evidence type="ECO:0000256" key="7">
    <source>
        <dbReference type="ARBA" id="ARBA00023125"/>
    </source>
</evidence>
<evidence type="ECO:0000259" key="10">
    <source>
        <dbReference type="Pfam" id="PF04963"/>
    </source>
</evidence>
<evidence type="ECO:0000256" key="1">
    <source>
        <dbReference type="ARBA" id="ARBA00008798"/>
    </source>
</evidence>
<evidence type="ECO:0000256" key="2">
    <source>
        <dbReference type="ARBA" id="ARBA00022478"/>
    </source>
</evidence>
<evidence type="ECO:0000256" key="5">
    <source>
        <dbReference type="ARBA" id="ARBA00023015"/>
    </source>
</evidence>
<dbReference type="PANTHER" id="PTHR32248:SF4">
    <property type="entry name" value="RNA POLYMERASE SIGMA-54 FACTOR"/>
    <property type="match status" value="1"/>
</dbReference>